<accession>A0ABS8FSW3</accession>
<name>A0ABS8FSW3_9FIRM</name>
<reference evidence="2 3" key="1">
    <citation type="submission" date="2021-10" db="EMBL/GenBank/DDBJ databases">
        <title>Anaerobic single-cell dispensing facilitates the cultivation of human gut bacteria.</title>
        <authorList>
            <person name="Afrizal A."/>
        </authorList>
    </citation>
    <scope>NUCLEOTIDE SEQUENCE [LARGE SCALE GENOMIC DNA]</scope>
    <source>
        <strain evidence="2 3">CLA-AA-H200</strain>
    </source>
</reference>
<evidence type="ECO:0000313" key="2">
    <source>
        <dbReference type="EMBL" id="MCC2253067.1"/>
    </source>
</evidence>
<dbReference type="PANTHER" id="PTHR37850:SF3">
    <property type="entry name" value="BLR7815 PROTEIN"/>
    <property type="match status" value="1"/>
</dbReference>
<keyword evidence="2" id="KW-0282">Flagellum</keyword>
<dbReference type="PANTHER" id="PTHR37850">
    <property type="entry name" value="STRU PROTEIN"/>
    <property type="match status" value="1"/>
</dbReference>
<dbReference type="InterPro" id="IPR048423">
    <property type="entry name" value="DRL_cat"/>
</dbReference>
<keyword evidence="3" id="KW-1185">Reference proteome</keyword>
<keyword evidence="2" id="KW-0969">Cilium</keyword>
<evidence type="ECO:0000259" key="1">
    <source>
        <dbReference type="Pfam" id="PF21135"/>
    </source>
</evidence>
<keyword evidence="2" id="KW-0966">Cell projection</keyword>
<protein>
    <submittedName>
        <fullName evidence="2">Flagellar biosynthesis protein FlgA</fullName>
    </submittedName>
</protein>
<dbReference type="RefSeq" id="WP_227706226.1">
    <property type="nucleotide sequence ID" value="NZ_JAJEQX010000001.1"/>
</dbReference>
<evidence type="ECO:0000313" key="3">
    <source>
        <dbReference type="Proteomes" id="UP001198151"/>
    </source>
</evidence>
<dbReference type="SUPFAM" id="SSF51735">
    <property type="entry name" value="NAD(P)-binding Rossmann-fold domains"/>
    <property type="match status" value="1"/>
</dbReference>
<dbReference type="Proteomes" id="UP001198151">
    <property type="component" value="Unassembled WGS sequence"/>
</dbReference>
<dbReference type="Gene3D" id="3.40.50.720">
    <property type="entry name" value="NAD(P)-binding Rossmann-like Domain"/>
    <property type="match status" value="1"/>
</dbReference>
<dbReference type="EMBL" id="JAJEQX010000001">
    <property type="protein sequence ID" value="MCC2253067.1"/>
    <property type="molecule type" value="Genomic_DNA"/>
</dbReference>
<proteinExistence type="predicted"/>
<organism evidence="2 3">
    <name type="scientific">Ruminococcus turbiniformis</name>
    <dbReference type="NCBI Taxonomy" id="2881258"/>
    <lineage>
        <taxon>Bacteria</taxon>
        <taxon>Bacillati</taxon>
        <taxon>Bacillota</taxon>
        <taxon>Clostridia</taxon>
        <taxon>Eubacteriales</taxon>
        <taxon>Oscillospiraceae</taxon>
        <taxon>Ruminococcus</taxon>
    </lineage>
</organism>
<sequence>MTAAYIGAGHFGTAVIAQQSYVKDLSIPVVGDISKENARQAFVKAGIPEEKIRYFSTADEAEALLAEGLYLYTDNCGVIPEISQIDIICEGTGNPEAGAEYAMAALNHGKHLVMVSKELDSAVGPQLAKEAADRGLLYSPVDGDQHGLLIQMIEWAKLIGLTVISAGKSRDGEFVLDEENQTVSVEADGITIHESMSVKIPDDKMKYFRMIPEGADPAEYIKERAEVLKSLPAAGAFDLCEMTIAANTEDLEVQNPGFEQGILRITELPVALCTKENGGIYDKYGNVNVFTCLRRKDEAGMGGGVYLVVKCDNEYANYILTTKGQIPNYDLTTAVIYRPYHLCGVEVSTTLLCMGQLGITTGGEKYLPKYDLVKRALEDIPAGTVLGGDHDLTMEGQVLAASSKSPEAPVPAHLLNGCRTVCPIKKGQMITYSMIEDKSDSSLLWKLREEMESTFEIRR</sequence>
<dbReference type="InterPro" id="IPR036291">
    <property type="entry name" value="NAD(P)-bd_dom_sf"/>
</dbReference>
<feature type="domain" description="Oxidoreductase DRL-like catalytic" evidence="1">
    <location>
        <begin position="238"/>
        <end position="347"/>
    </location>
</feature>
<comment type="caution">
    <text evidence="2">The sequence shown here is derived from an EMBL/GenBank/DDBJ whole genome shotgun (WGS) entry which is preliminary data.</text>
</comment>
<dbReference type="Pfam" id="PF21135">
    <property type="entry name" value="DRL_cat"/>
    <property type="match status" value="1"/>
</dbReference>
<gene>
    <name evidence="2" type="ORF">LKD70_01190</name>
</gene>